<evidence type="ECO:0000313" key="3">
    <source>
        <dbReference type="Proteomes" id="UP000321310"/>
    </source>
</evidence>
<evidence type="ECO:0000256" key="1">
    <source>
        <dbReference type="SAM" id="Phobius"/>
    </source>
</evidence>
<dbReference type="Gene3D" id="2.40.128.520">
    <property type="match status" value="1"/>
</dbReference>
<protein>
    <submittedName>
        <fullName evidence="2">DUF2147 domain-containing protein</fullName>
    </submittedName>
</protein>
<feature type="transmembrane region" description="Helical" evidence="1">
    <location>
        <begin position="18"/>
        <end position="38"/>
    </location>
</feature>
<dbReference type="Proteomes" id="UP000321310">
    <property type="component" value="Unassembled WGS sequence"/>
</dbReference>
<comment type="caution">
    <text evidence="2">The sequence shown here is derived from an EMBL/GenBank/DDBJ whole genome shotgun (WGS) entry which is preliminary data.</text>
</comment>
<keyword evidence="1" id="KW-1133">Transmembrane helix</keyword>
<name>A0A5C7DW97_9BACT</name>
<keyword evidence="1" id="KW-0812">Transmembrane</keyword>
<reference evidence="2 3" key="1">
    <citation type="submission" date="2019-07" db="EMBL/GenBank/DDBJ databases">
        <title>Rapid identification of Enteric Bacteria from Whole Genome Sequences (WGS) using Average Nucleotide Identity (ANI).</title>
        <authorList>
            <person name="Lane C."/>
        </authorList>
    </citation>
    <scope>NUCLEOTIDE SEQUENCE [LARGE SCALE GENOMIC DNA]</scope>
    <source>
        <strain evidence="2 3">2016D-0250</strain>
    </source>
</reference>
<keyword evidence="1" id="KW-0472">Membrane</keyword>
<evidence type="ECO:0000313" key="2">
    <source>
        <dbReference type="EMBL" id="TXE81298.1"/>
    </source>
</evidence>
<proteinExistence type="predicted"/>
<gene>
    <name evidence="2" type="ORF">FPD46_05600</name>
</gene>
<accession>A0A5C7DW97</accession>
<dbReference type="RefSeq" id="WP_147575696.1">
    <property type="nucleotide sequence ID" value="NZ_VOWB01000048.1"/>
</dbReference>
<dbReference type="AlphaFoldDB" id="A0A5C7DW97"/>
<organism evidence="2 3">
    <name type="scientific">Campylobacter peloridis</name>
    <dbReference type="NCBI Taxonomy" id="488546"/>
    <lineage>
        <taxon>Bacteria</taxon>
        <taxon>Pseudomonadati</taxon>
        <taxon>Campylobacterota</taxon>
        <taxon>Epsilonproteobacteria</taxon>
        <taxon>Campylobacterales</taxon>
        <taxon>Campylobacteraceae</taxon>
        <taxon>Campylobacter</taxon>
    </lineage>
</organism>
<sequence>MLCSKGIKRSIRMDVIKFLFLCFIANFAYANIIGYYILEKDEDNKQAIVEIIKHNDKYYAYALGYDDKSYGKYKNTIFMWNLEQIDQNNFDNGKMLNIKNNKIYNIKAYYDKDCLNIKIKLIFGPVLKWKKISNDEFDKYKFVKPNINEIISDFLKENNE</sequence>
<dbReference type="EMBL" id="VOWB01000048">
    <property type="protein sequence ID" value="TXE81298.1"/>
    <property type="molecule type" value="Genomic_DNA"/>
</dbReference>